<sequence length="626" mass="70494">MNMTPLKVSVLLLLLLLATATTAFKIQLETPRPTDPFEPIIQFIDDFMNGNPKEVNGKKLFENDIMLTEEQRTLLEERKFQTNSDLYMWPYVSGSPLVPYTLHSSLDTESTDAILEAIDNWEANTCLRFQPATTTLQPHLNFVKENGCRSYVGRIYNWPGQKVSIGPGCENVGIAIHEIGHAIGFYHEQSRSDRDHFIHVNKENIVDGVESNFDKHSTVTTVPFDYSSIMHYSLLAGSKNGLPTISAIDPLDNYLIQRIGGLTFRDKLLANIMYDCIVHGNLQCAIKIIAPYCTKPRLTFTSFDLLAERTCDIGSCCRFENLQFMVNYPESSTPYCGTDISPGQVFDFDTQEVVIFHFRHGFFSTPGWSADLTFPTDPRCIVQAEGDCTLEFDDILSTYNWKSPDFDGTADYPTAIECIEDMTGMPNTMLYLSSDSFNVGTPPVNGECTDDYIEINHLFGKTEKFCGSDPISFTSPSSAFSMKFYSNDVDTATGFDIAMEMTPNSAFNCHQDIVLNSGQRYVLNSPDFKLNEYENLNCEYNFKAPEGKKIKILTLLPKLLSSTDCTSDFLVLNGDGNRMYPTDSSYMYCDYTERSHFLTTNTNTLLVAYQKTDLNSKGFKLVVKAT</sequence>
<evidence type="ECO:0000313" key="13">
    <source>
        <dbReference type="EMBL" id="KAK4312818.1"/>
    </source>
</evidence>
<dbReference type="Gene3D" id="2.60.120.290">
    <property type="entry name" value="Spermadhesin, CUB domain"/>
    <property type="match status" value="3"/>
</dbReference>
<feature type="binding site" evidence="9">
    <location>
        <position position="181"/>
    </location>
    <ligand>
        <name>Zn(2+)</name>
        <dbReference type="ChEBI" id="CHEBI:29105"/>
        <note>catalytic</note>
    </ligand>
</feature>
<feature type="binding site" evidence="9">
    <location>
        <position position="177"/>
    </location>
    <ligand>
        <name>Zn(2+)</name>
        <dbReference type="ChEBI" id="CHEBI:29105"/>
        <note>catalytic</note>
    </ligand>
</feature>
<dbReference type="Pfam" id="PF01400">
    <property type="entry name" value="Astacin"/>
    <property type="match status" value="1"/>
</dbReference>
<dbReference type="EMBL" id="JAWZYT010001378">
    <property type="protein sequence ID" value="KAK4312818.1"/>
    <property type="molecule type" value="Genomic_DNA"/>
</dbReference>
<dbReference type="SUPFAM" id="SSF55486">
    <property type="entry name" value="Metalloproteases ('zincins'), catalytic domain"/>
    <property type="match status" value="1"/>
</dbReference>
<dbReference type="PROSITE" id="PS01180">
    <property type="entry name" value="CUB"/>
    <property type="match status" value="2"/>
</dbReference>
<comment type="cofactor">
    <cofactor evidence="9 10">
        <name>Zn(2+)</name>
        <dbReference type="ChEBI" id="CHEBI:29105"/>
    </cofactor>
    <text evidence="9 10">Binds 1 zinc ion per subunit.</text>
</comment>
<dbReference type="AlphaFoldDB" id="A0AAE1PRH2"/>
<dbReference type="InterPro" id="IPR001506">
    <property type="entry name" value="Peptidase_M12A"/>
</dbReference>
<dbReference type="InterPro" id="IPR000859">
    <property type="entry name" value="CUB_dom"/>
</dbReference>
<dbReference type="GO" id="GO:0004222">
    <property type="term" value="F:metalloendopeptidase activity"/>
    <property type="evidence" value="ECO:0007669"/>
    <property type="project" value="UniProtKB-UniRule"/>
</dbReference>
<evidence type="ECO:0000256" key="2">
    <source>
        <dbReference type="ARBA" id="ARBA00022670"/>
    </source>
</evidence>
<feature type="signal peptide" evidence="10">
    <location>
        <begin position="1"/>
        <end position="23"/>
    </location>
</feature>
<evidence type="ECO:0000256" key="3">
    <source>
        <dbReference type="ARBA" id="ARBA00022723"/>
    </source>
</evidence>
<feature type="chain" id="PRO_5041771553" description="Metalloendopeptidase" evidence="10">
    <location>
        <begin position="24"/>
        <end position="626"/>
    </location>
</feature>
<proteinExistence type="predicted"/>
<dbReference type="InterPro" id="IPR034035">
    <property type="entry name" value="Astacin-like_dom"/>
</dbReference>
<organism evidence="13 14">
    <name type="scientific">Petrolisthes manimaculis</name>
    <dbReference type="NCBI Taxonomy" id="1843537"/>
    <lineage>
        <taxon>Eukaryota</taxon>
        <taxon>Metazoa</taxon>
        <taxon>Ecdysozoa</taxon>
        <taxon>Arthropoda</taxon>
        <taxon>Crustacea</taxon>
        <taxon>Multicrustacea</taxon>
        <taxon>Malacostraca</taxon>
        <taxon>Eumalacostraca</taxon>
        <taxon>Eucarida</taxon>
        <taxon>Decapoda</taxon>
        <taxon>Pleocyemata</taxon>
        <taxon>Anomura</taxon>
        <taxon>Galatheoidea</taxon>
        <taxon>Porcellanidae</taxon>
        <taxon>Petrolisthes</taxon>
    </lineage>
</organism>
<dbReference type="PANTHER" id="PTHR10127">
    <property type="entry name" value="DISCOIDIN, CUB, EGF, LAMININ , AND ZINC METALLOPROTEASE DOMAIN CONTAINING"/>
    <property type="match status" value="1"/>
</dbReference>
<dbReference type="CDD" id="cd00041">
    <property type="entry name" value="CUB"/>
    <property type="match status" value="1"/>
</dbReference>
<reference evidence="13" key="1">
    <citation type="submission" date="2023-11" db="EMBL/GenBank/DDBJ databases">
        <title>Genome assemblies of two species of porcelain crab, Petrolisthes cinctipes and Petrolisthes manimaculis (Anomura: Porcellanidae).</title>
        <authorList>
            <person name="Angst P."/>
        </authorList>
    </citation>
    <scope>NUCLEOTIDE SEQUENCE</scope>
    <source>
        <strain evidence="13">PB745_02</strain>
        <tissue evidence="13">Gill</tissue>
    </source>
</reference>
<dbReference type="PROSITE" id="PS51864">
    <property type="entry name" value="ASTACIN"/>
    <property type="match status" value="1"/>
</dbReference>
<keyword evidence="14" id="KW-1185">Reference proteome</keyword>
<feature type="domain" description="Peptidase M12A" evidence="12">
    <location>
        <begin position="79"/>
        <end position="277"/>
    </location>
</feature>
<evidence type="ECO:0000256" key="9">
    <source>
        <dbReference type="PROSITE-ProRule" id="PRU01211"/>
    </source>
</evidence>
<feature type="binding site" evidence="9">
    <location>
        <position position="187"/>
    </location>
    <ligand>
        <name>Zn(2+)</name>
        <dbReference type="ChEBI" id="CHEBI:29105"/>
        <note>catalytic</note>
    </ligand>
</feature>
<evidence type="ECO:0000256" key="6">
    <source>
        <dbReference type="ARBA" id="ARBA00023049"/>
    </source>
</evidence>
<dbReference type="InterPro" id="IPR024079">
    <property type="entry name" value="MetalloPept_cat_dom_sf"/>
</dbReference>
<dbReference type="Proteomes" id="UP001292094">
    <property type="component" value="Unassembled WGS sequence"/>
</dbReference>
<accession>A0AAE1PRH2</accession>
<dbReference type="SUPFAM" id="SSF49854">
    <property type="entry name" value="Spermadhesin, CUB domain"/>
    <property type="match status" value="3"/>
</dbReference>
<evidence type="ECO:0000256" key="5">
    <source>
        <dbReference type="ARBA" id="ARBA00022833"/>
    </source>
</evidence>
<dbReference type="SMART" id="SM00235">
    <property type="entry name" value="ZnMc"/>
    <property type="match status" value="1"/>
</dbReference>
<gene>
    <name evidence="13" type="ORF">Pmani_015829</name>
</gene>
<comment type="caution">
    <text evidence="8">Lacks conserved residue(s) required for the propagation of feature annotation.</text>
</comment>
<dbReference type="CDD" id="cd04280">
    <property type="entry name" value="ZnMc_astacin_like"/>
    <property type="match status" value="1"/>
</dbReference>
<dbReference type="InterPro" id="IPR006026">
    <property type="entry name" value="Peptidase_Metallo"/>
</dbReference>
<evidence type="ECO:0000259" key="12">
    <source>
        <dbReference type="PROSITE" id="PS51864"/>
    </source>
</evidence>
<dbReference type="GO" id="GO:0008270">
    <property type="term" value="F:zinc ion binding"/>
    <property type="evidence" value="ECO:0007669"/>
    <property type="project" value="UniProtKB-UniRule"/>
</dbReference>
<dbReference type="InterPro" id="IPR035914">
    <property type="entry name" value="Sperma_CUB_dom_sf"/>
</dbReference>
<feature type="domain" description="CUB" evidence="11">
    <location>
        <begin position="388"/>
        <end position="502"/>
    </location>
</feature>
<keyword evidence="6 9" id="KW-0482">Metalloprotease</keyword>
<evidence type="ECO:0000256" key="10">
    <source>
        <dbReference type="RuleBase" id="RU361183"/>
    </source>
</evidence>
<comment type="caution">
    <text evidence="13">The sequence shown here is derived from an EMBL/GenBank/DDBJ whole genome shotgun (WGS) entry which is preliminary data.</text>
</comment>
<feature type="active site" evidence="9">
    <location>
        <position position="178"/>
    </location>
</feature>
<keyword evidence="1" id="KW-0245">EGF-like domain</keyword>
<evidence type="ECO:0000256" key="4">
    <source>
        <dbReference type="ARBA" id="ARBA00022801"/>
    </source>
</evidence>
<keyword evidence="5 9" id="KW-0862">Zinc</keyword>
<keyword evidence="2 9" id="KW-0645">Protease</keyword>
<dbReference type="SMART" id="SM00042">
    <property type="entry name" value="CUB"/>
    <property type="match status" value="2"/>
</dbReference>
<dbReference type="Gene3D" id="3.40.390.10">
    <property type="entry name" value="Collagenase (Catalytic Domain)"/>
    <property type="match status" value="1"/>
</dbReference>
<keyword evidence="10" id="KW-0732">Signal</keyword>
<dbReference type="Pfam" id="PF00431">
    <property type="entry name" value="CUB"/>
    <property type="match status" value="2"/>
</dbReference>
<keyword evidence="4 9" id="KW-0378">Hydrolase</keyword>
<evidence type="ECO:0000256" key="7">
    <source>
        <dbReference type="ARBA" id="ARBA00023157"/>
    </source>
</evidence>
<protein>
    <recommendedName>
        <fullName evidence="10">Metalloendopeptidase</fullName>
        <ecNumber evidence="10">3.4.24.-</ecNumber>
    </recommendedName>
</protein>
<feature type="domain" description="CUB" evidence="11">
    <location>
        <begin position="509"/>
        <end position="626"/>
    </location>
</feature>
<evidence type="ECO:0000313" key="14">
    <source>
        <dbReference type="Proteomes" id="UP001292094"/>
    </source>
</evidence>
<dbReference type="PRINTS" id="PR00480">
    <property type="entry name" value="ASTACIN"/>
</dbReference>
<dbReference type="EC" id="3.4.24.-" evidence="10"/>
<keyword evidence="7" id="KW-1015">Disulfide bond</keyword>
<dbReference type="GO" id="GO:0006508">
    <property type="term" value="P:proteolysis"/>
    <property type="evidence" value="ECO:0007669"/>
    <property type="project" value="UniProtKB-KW"/>
</dbReference>
<name>A0AAE1PRH2_9EUCA</name>
<evidence type="ECO:0000259" key="11">
    <source>
        <dbReference type="PROSITE" id="PS01180"/>
    </source>
</evidence>
<dbReference type="PANTHER" id="PTHR10127:SF780">
    <property type="entry name" value="METALLOENDOPEPTIDASE"/>
    <property type="match status" value="1"/>
</dbReference>
<evidence type="ECO:0000256" key="1">
    <source>
        <dbReference type="ARBA" id="ARBA00022536"/>
    </source>
</evidence>
<keyword evidence="3 9" id="KW-0479">Metal-binding</keyword>
<evidence type="ECO:0000256" key="8">
    <source>
        <dbReference type="PROSITE-ProRule" id="PRU00059"/>
    </source>
</evidence>